<reference evidence="7 8" key="1">
    <citation type="submission" date="2018-12" db="EMBL/GenBank/DDBJ databases">
        <title>Complete genome of Nonlabens sp. MJ115.</title>
        <authorList>
            <person name="Choi H.S."/>
            <person name="Jung J."/>
        </authorList>
    </citation>
    <scope>NUCLEOTIDE SEQUENCE [LARGE SCALE GENOMIC DNA]</scope>
    <source>
        <strain evidence="7 8">MJ115</strain>
    </source>
</reference>
<dbReference type="OrthoDB" id="9800034at2"/>
<keyword evidence="2 5" id="KW-0812">Transmembrane</keyword>
<accession>A0A3S9MWY1</accession>
<evidence type="ECO:0000259" key="6">
    <source>
        <dbReference type="Pfam" id="PF06803"/>
    </source>
</evidence>
<evidence type="ECO:0000313" key="7">
    <source>
        <dbReference type="EMBL" id="AZQ43690.1"/>
    </source>
</evidence>
<evidence type="ECO:0000256" key="5">
    <source>
        <dbReference type="SAM" id="Phobius"/>
    </source>
</evidence>
<keyword evidence="8" id="KW-1185">Reference proteome</keyword>
<dbReference type="KEGG" id="noj:EJ995_05400"/>
<evidence type="ECO:0000313" key="8">
    <source>
        <dbReference type="Proteomes" id="UP000279600"/>
    </source>
</evidence>
<dbReference type="Proteomes" id="UP000279600">
    <property type="component" value="Chromosome"/>
</dbReference>
<dbReference type="RefSeq" id="WP_126446391.1">
    <property type="nucleotide sequence ID" value="NZ_CP034549.1"/>
</dbReference>
<evidence type="ECO:0000256" key="2">
    <source>
        <dbReference type="ARBA" id="ARBA00022692"/>
    </source>
</evidence>
<dbReference type="EMBL" id="CP034549">
    <property type="protein sequence ID" value="AZQ43690.1"/>
    <property type="molecule type" value="Genomic_DNA"/>
</dbReference>
<keyword evidence="4 5" id="KW-0472">Membrane</keyword>
<dbReference type="GO" id="GO:0012505">
    <property type="term" value="C:endomembrane system"/>
    <property type="evidence" value="ECO:0007669"/>
    <property type="project" value="UniProtKB-SubCell"/>
</dbReference>
<protein>
    <submittedName>
        <fullName evidence="7">DUF1232 domain-containing protein</fullName>
    </submittedName>
</protein>
<evidence type="ECO:0000256" key="4">
    <source>
        <dbReference type="ARBA" id="ARBA00023136"/>
    </source>
</evidence>
<feature type="transmembrane region" description="Helical" evidence="5">
    <location>
        <begin position="71"/>
        <end position="90"/>
    </location>
</feature>
<sequence>MSWKEFLMPDEEYAMEATEETSVADVDRAMTKESALSRIFKGVKMLKRYTKIYDIMLLMVKDYRKGAYTQVPWFTIAAIAAAFLYIVSPFDLIPDFIPGLGFLDDMTFLTIVTGWIDTDLHKYMDWKLDNEHPEIEEADYEEVG</sequence>
<dbReference type="Pfam" id="PF06803">
    <property type="entry name" value="DUF1232"/>
    <property type="match status" value="1"/>
</dbReference>
<dbReference type="AlphaFoldDB" id="A0A3S9MWY1"/>
<feature type="domain" description="DUF1232" evidence="6">
    <location>
        <begin position="76"/>
        <end position="110"/>
    </location>
</feature>
<keyword evidence="3 5" id="KW-1133">Transmembrane helix</keyword>
<comment type="subcellular location">
    <subcellularLocation>
        <location evidence="1">Endomembrane system</location>
        <topology evidence="1">Multi-pass membrane protein</topology>
    </subcellularLocation>
</comment>
<gene>
    <name evidence="7" type="ORF">EJ995_05400</name>
</gene>
<dbReference type="InterPro" id="IPR010652">
    <property type="entry name" value="DUF1232"/>
</dbReference>
<evidence type="ECO:0000256" key="3">
    <source>
        <dbReference type="ARBA" id="ARBA00022989"/>
    </source>
</evidence>
<proteinExistence type="predicted"/>
<name>A0A3S9MWY1_9FLAO</name>
<organism evidence="7 8">
    <name type="scientific">Nonlabens ponticola</name>
    <dbReference type="NCBI Taxonomy" id="2496866"/>
    <lineage>
        <taxon>Bacteria</taxon>
        <taxon>Pseudomonadati</taxon>
        <taxon>Bacteroidota</taxon>
        <taxon>Flavobacteriia</taxon>
        <taxon>Flavobacteriales</taxon>
        <taxon>Flavobacteriaceae</taxon>
        <taxon>Nonlabens</taxon>
    </lineage>
</organism>
<evidence type="ECO:0000256" key="1">
    <source>
        <dbReference type="ARBA" id="ARBA00004127"/>
    </source>
</evidence>